<dbReference type="PANTHER" id="PTHR48075">
    <property type="entry name" value="3-HYDROXYACYL-COA DEHYDROGENASE FAMILY PROTEIN"/>
    <property type="match status" value="1"/>
</dbReference>
<dbReference type="FunFam" id="3.40.50.720:FF:000009">
    <property type="entry name" value="Fatty oxidation complex, alpha subunit"/>
    <property type="match status" value="1"/>
</dbReference>
<dbReference type="PIRSF" id="PIRSF000105">
    <property type="entry name" value="HCDH"/>
    <property type="match status" value="1"/>
</dbReference>
<evidence type="ECO:0000256" key="3">
    <source>
        <dbReference type="PIRSR" id="PIRSR000105-1"/>
    </source>
</evidence>
<dbReference type="InterPro" id="IPR013328">
    <property type="entry name" value="6PGD_dom2"/>
</dbReference>
<proteinExistence type="inferred from homology"/>
<dbReference type="PROSITE" id="PS00067">
    <property type="entry name" value="3HCDH"/>
    <property type="match status" value="1"/>
</dbReference>
<dbReference type="EMBL" id="WJJP01000202">
    <property type="protein sequence ID" value="MBD3324214.1"/>
    <property type="molecule type" value="Genomic_DNA"/>
</dbReference>
<reference evidence="6" key="1">
    <citation type="submission" date="2019-11" db="EMBL/GenBank/DDBJ databases">
        <title>Microbial mats filling the niche in hypersaline microbial mats.</title>
        <authorList>
            <person name="Wong H.L."/>
            <person name="Macleod F.I."/>
            <person name="White R.A. III"/>
            <person name="Burns B.P."/>
        </authorList>
    </citation>
    <scope>NUCLEOTIDE SEQUENCE</scope>
    <source>
        <strain evidence="6">Rbin_158</strain>
    </source>
</reference>
<dbReference type="GO" id="GO:0016616">
    <property type="term" value="F:oxidoreductase activity, acting on the CH-OH group of donors, NAD or NADP as acceptor"/>
    <property type="evidence" value="ECO:0007669"/>
    <property type="project" value="InterPro"/>
</dbReference>
<dbReference type="SUPFAM" id="SSF48179">
    <property type="entry name" value="6-phosphogluconate dehydrogenase C-terminal domain-like"/>
    <property type="match status" value="1"/>
</dbReference>
<sequence length="296" mass="32430">MQINTIAVIGGGTMGAGIAMVTAKAGLQTILIEKTQDLAEAAEENMTREMDAQIARWGMTESEKKLVLTNLTVGIDIQTVHDADLVITAVPDELALQKQLLSQTNALCKPETIFSSVTGVLSITELATALEHPEKMLGLHFLNPVFKTKLVEIVRGFRTSDDTYDTGKRFINSLGKKSIEVFESPGFVTTRVIVPLLNEAIYALLEGVASAEDIDMAMKLGYNMQMGPLELADRIGLDTLLNFMNHLFRETGELKFRPCPSLKQYVRAKQLGVKTGQGFFTYDAKTGKKLPSQFPG</sequence>
<evidence type="ECO:0000256" key="1">
    <source>
        <dbReference type="ARBA" id="ARBA00009463"/>
    </source>
</evidence>
<evidence type="ECO:0000259" key="4">
    <source>
        <dbReference type="Pfam" id="PF00725"/>
    </source>
</evidence>
<evidence type="ECO:0000256" key="2">
    <source>
        <dbReference type="ARBA" id="ARBA00023002"/>
    </source>
</evidence>
<dbReference type="InterPro" id="IPR022694">
    <property type="entry name" value="3-OHacyl-CoA_DH"/>
</dbReference>
<feature type="site" description="Important for catalytic activity" evidence="3">
    <location>
        <position position="140"/>
    </location>
</feature>
<accession>A0A9D5JU89</accession>
<gene>
    <name evidence="6" type="ORF">GF339_06490</name>
</gene>
<dbReference type="Gene3D" id="3.40.50.720">
    <property type="entry name" value="NAD(P)-binding Rossmann-like Domain"/>
    <property type="match status" value="1"/>
</dbReference>
<dbReference type="GO" id="GO:0006631">
    <property type="term" value="P:fatty acid metabolic process"/>
    <property type="evidence" value="ECO:0007669"/>
    <property type="project" value="InterPro"/>
</dbReference>
<dbReference type="GO" id="GO:0070403">
    <property type="term" value="F:NAD+ binding"/>
    <property type="evidence" value="ECO:0007669"/>
    <property type="project" value="InterPro"/>
</dbReference>
<evidence type="ECO:0000259" key="5">
    <source>
        <dbReference type="Pfam" id="PF02737"/>
    </source>
</evidence>
<dbReference type="Proteomes" id="UP000649604">
    <property type="component" value="Unassembled WGS sequence"/>
</dbReference>
<comment type="caution">
    <text evidence="6">The sequence shown here is derived from an EMBL/GenBank/DDBJ whole genome shotgun (WGS) entry which is preliminary data.</text>
</comment>
<dbReference type="InterPro" id="IPR008927">
    <property type="entry name" value="6-PGluconate_DH-like_C_sf"/>
</dbReference>
<dbReference type="PANTHER" id="PTHR48075:SF5">
    <property type="entry name" value="3-HYDROXYBUTYRYL-COA DEHYDROGENASE"/>
    <property type="match status" value="1"/>
</dbReference>
<dbReference type="InterPro" id="IPR006180">
    <property type="entry name" value="3-OHacyl-CoA_DH_CS"/>
</dbReference>
<dbReference type="SUPFAM" id="SSF51735">
    <property type="entry name" value="NAD(P)-binding Rossmann-fold domains"/>
    <property type="match status" value="1"/>
</dbReference>
<dbReference type="Gene3D" id="1.10.1040.10">
    <property type="entry name" value="N-(1-d-carboxylethyl)-l-norvaline Dehydrogenase, domain 2"/>
    <property type="match status" value="1"/>
</dbReference>
<feature type="domain" description="3-hydroxyacyl-CoA dehydrogenase NAD binding" evidence="5">
    <location>
        <begin position="5"/>
        <end position="181"/>
    </location>
</feature>
<name>A0A9D5JU89_9BACT</name>
<keyword evidence="2" id="KW-0560">Oxidoreductase</keyword>
<dbReference type="InterPro" id="IPR036291">
    <property type="entry name" value="NAD(P)-bd_dom_sf"/>
</dbReference>
<dbReference type="AlphaFoldDB" id="A0A9D5JU89"/>
<feature type="domain" description="3-hydroxyacyl-CoA dehydrogenase C-terminal" evidence="4">
    <location>
        <begin position="186"/>
        <end position="282"/>
    </location>
</feature>
<dbReference type="InterPro" id="IPR006108">
    <property type="entry name" value="3HC_DH_C"/>
</dbReference>
<comment type="similarity">
    <text evidence="1">Belongs to the 3-hydroxyacyl-CoA dehydrogenase family.</text>
</comment>
<dbReference type="Pfam" id="PF00725">
    <property type="entry name" value="3HCDH"/>
    <property type="match status" value="1"/>
</dbReference>
<protein>
    <submittedName>
        <fullName evidence="6">3-hydroxybutyryl-CoA dehydrogenase</fullName>
    </submittedName>
</protein>
<evidence type="ECO:0000313" key="7">
    <source>
        <dbReference type="Proteomes" id="UP000649604"/>
    </source>
</evidence>
<dbReference type="Pfam" id="PF02737">
    <property type="entry name" value="3HCDH_N"/>
    <property type="match status" value="1"/>
</dbReference>
<organism evidence="6 7">
    <name type="scientific">candidate division KSB3 bacterium</name>
    <dbReference type="NCBI Taxonomy" id="2044937"/>
    <lineage>
        <taxon>Bacteria</taxon>
        <taxon>candidate division KSB3</taxon>
    </lineage>
</organism>
<dbReference type="InterPro" id="IPR006176">
    <property type="entry name" value="3-OHacyl-CoA_DH_NAD-bd"/>
</dbReference>
<evidence type="ECO:0000313" key="6">
    <source>
        <dbReference type="EMBL" id="MBD3324214.1"/>
    </source>
</evidence>